<dbReference type="RefSeq" id="WP_021687513.1">
    <property type="nucleotide sequence ID" value="NZ_KI260567.1"/>
</dbReference>
<reference evidence="2 3" key="1">
    <citation type="submission" date="2013-08" db="EMBL/GenBank/DDBJ databases">
        <authorList>
            <person name="Weinstock G."/>
            <person name="Sodergren E."/>
            <person name="Wylie T."/>
            <person name="Fulton L."/>
            <person name="Fulton R."/>
            <person name="Fronick C."/>
            <person name="O'Laughlin M."/>
            <person name="Godfrey J."/>
            <person name="Miner T."/>
            <person name="Herter B."/>
            <person name="Appelbaum E."/>
            <person name="Cordes M."/>
            <person name="Lek S."/>
            <person name="Wollam A."/>
            <person name="Pepin K.H."/>
            <person name="Palsikar V.B."/>
            <person name="Mitreva M."/>
            <person name="Wilson R.K."/>
        </authorList>
    </citation>
    <scope>NUCLEOTIDE SEQUENCE [LARGE SCALE GENOMIC DNA]</scope>
    <source>
        <strain evidence="2 3">ATCC 700332</strain>
    </source>
</reference>
<dbReference type="EMBL" id="AWVH01000033">
    <property type="protein sequence ID" value="ERJ92550.1"/>
    <property type="molecule type" value="Genomic_DNA"/>
</dbReference>
<organism evidence="2 3">
    <name type="scientific">Treponema lecithinolyticum ATCC 700332</name>
    <dbReference type="NCBI Taxonomy" id="1321815"/>
    <lineage>
        <taxon>Bacteria</taxon>
        <taxon>Pseudomonadati</taxon>
        <taxon>Spirochaetota</taxon>
        <taxon>Spirochaetia</taxon>
        <taxon>Spirochaetales</taxon>
        <taxon>Treponemataceae</taxon>
        <taxon>Treponema</taxon>
    </lineage>
</organism>
<evidence type="ECO:0000313" key="3">
    <source>
        <dbReference type="Proteomes" id="UP000016649"/>
    </source>
</evidence>
<protein>
    <submittedName>
        <fullName evidence="2">Uncharacterized protein</fullName>
    </submittedName>
</protein>
<proteinExistence type="predicted"/>
<sequence>MKNKFGICAALCAVAAVFLYAQEAKPKSPWDFSVTSDFAYYPKSAYVPGEDHFAPITGAYSGIEFRVTGAAGYTIPVPFGNHPLVKDNTLRLYGEFELSPVSLAPAIGISFTPVAFLKFGAGTSIGAAWDFIGIQGLAKWNPYKKDKETGLYGDYESLPFKSVRSDTWLQGTFMFDLAALVPGTWHHVVTLASYKTMYRAISTGGENGNPWMYQGSGEKINGWHYHAGFVLGYQMPIVLHTVAFALEMEGLFNGKKDFNAVYHPMNPDFMHVSLGPVCIFEFTKKDQLTVQFQYSSRRSFTAAHEKARQALNLTYAGREWYFNRIALSYKHSF</sequence>
<keyword evidence="3" id="KW-1185">Reference proteome</keyword>
<evidence type="ECO:0000313" key="2">
    <source>
        <dbReference type="EMBL" id="ERJ92550.1"/>
    </source>
</evidence>
<feature type="signal peptide" evidence="1">
    <location>
        <begin position="1"/>
        <end position="21"/>
    </location>
</feature>
<keyword evidence="1" id="KW-0732">Signal</keyword>
<evidence type="ECO:0000256" key="1">
    <source>
        <dbReference type="SAM" id="SignalP"/>
    </source>
</evidence>
<name>A0ABN0NXZ4_TRELE</name>
<feature type="chain" id="PRO_5045276809" evidence="1">
    <location>
        <begin position="22"/>
        <end position="333"/>
    </location>
</feature>
<accession>A0ABN0NXZ4</accession>
<dbReference type="Proteomes" id="UP000016649">
    <property type="component" value="Unassembled WGS sequence"/>
</dbReference>
<comment type="caution">
    <text evidence="2">The sequence shown here is derived from an EMBL/GenBank/DDBJ whole genome shotgun (WGS) entry which is preliminary data.</text>
</comment>
<gene>
    <name evidence="2" type="ORF">HMPREF9193_01305</name>
</gene>